<dbReference type="RefSeq" id="WP_184511289.1">
    <property type="nucleotide sequence ID" value="NZ_JACHVT010000009.1"/>
</dbReference>
<proteinExistence type="predicted"/>
<protein>
    <submittedName>
        <fullName evidence="2">Uncharacterized protein</fullName>
    </submittedName>
</protein>
<comment type="caution">
    <text evidence="2">The sequence shown here is derived from an EMBL/GenBank/DDBJ whole genome shotgun (WGS) entry which is preliminary data.</text>
</comment>
<organism evidence="2 3">
    <name type="scientific">Terracoccus luteus</name>
    <dbReference type="NCBI Taxonomy" id="53356"/>
    <lineage>
        <taxon>Bacteria</taxon>
        <taxon>Bacillati</taxon>
        <taxon>Actinomycetota</taxon>
        <taxon>Actinomycetes</taxon>
        <taxon>Micrococcales</taxon>
        <taxon>Intrasporangiaceae</taxon>
        <taxon>Terracoccus</taxon>
    </lineage>
</organism>
<reference evidence="2 3" key="1">
    <citation type="submission" date="2020-08" db="EMBL/GenBank/DDBJ databases">
        <title>Genomic Encyclopedia of Type Strains, Phase IV (KMG-V): Genome sequencing to study the core and pangenomes of soil and plant-associated prokaryotes.</title>
        <authorList>
            <person name="Whitman W."/>
        </authorList>
    </citation>
    <scope>NUCLEOTIDE SEQUENCE [LARGE SCALE GENOMIC DNA]</scope>
    <source>
        <strain evidence="2 3">B3ACCR2</strain>
    </source>
</reference>
<sequence>MKRLLILTAGAAGFLLGSRAGREPYEQFMRAIGQLKDDPRVQQKAQQGVDFVKEQAPVVAGKATDAARAATDKVTSAVSNGDASSSSVADGHRPTHSTHSGDADDLIEQAVQYQKDHGPKGPLP</sequence>
<evidence type="ECO:0000313" key="3">
    <source>
        <dbReference type="Proteomes" id="UP000590811"/>
    </source>
</evidence>
<evidence type="ECO:0000256" key="1">
    <source>
        <dbReference type="SAM" id="MobiDB-lite"/>
    </source>
</evidence>
<gene>
    <name evidence="2" type="ORF">FHW14_003506</name>
</gene>
<dbReference type="Proteomes" id="UP000590811">
    <property type="component" value="Unassembled WGS sequence"/>
</dbReference>
<accession>A0A839Q552</accession>
<feature type="compositionally biased region" description="Basic and acidic residues" evidence="1">
    <location>
        <begin position="114"/>
        <end position="124"/>
    </location>
</feature>
<name>A0A839Q552_9MICO</name>
<evidence type="ECO:0000313" key="2">
    <source>
        <dbReference type="EMBL" id="MBB2988312.1"/>
    </source>
</evidence>
<feature type="region of interest" description="Disordered" evidence="1">
    <location>
        <begin position="67"/>
        <end position="124"/>
    </location>
</feature>
<feature type="compositionally biased region" description="Low complexity" evidence="1">
    <location>
        <begin position="67"/>
        <end position="89"/>
    </location>
</feature>
<dbReference type="EMBL" id="JACHVT010000009">
    <property type="protein sequence ID" value="MBB2988312.1"/>
    <property type="molecule type" value="Genomic_DNA"/>
</dbReference>
<dbReference type="AlphaFoldDB" id="A0A839Q552"/>